<dbReference type="Proteomes" id="UP000324748">
    <property type="component" value="Unassembled WGS sequence"/>
</dbReference>
<evidence type="ECO:0000313" key="2">
    <source>
        <dbReference type="EMBL" id="KAA1116633.1"/>
    </source>
</evidence>
<accession>A0A5B0QUN3</accession>
<reference evidence="2 3" key="1">
    <citation type="submission" date="2019-05" db="EMBL/GenBank/DDBJ databases">
        <title>Emergence of the Ug99 lineage of the wheat stem rust pathogen through somatic hybridization.</title>
        <authorList>
            <person name="Li F."/>
            <person name="Upadhyaya N.M."/>
            <person name="Sperschneider J."/>
            <person name="Matny O."/>
            <person name="Nguyen-Phuc H."/>
            <person name="Mago R."/>
            <person name="Raley C."/>
            <person name="Miller M.E."/>
            <person name="Silverstein K.A.T."/>
            <person name="Henningsen E."/>
            <person name="Hirsch C.D."/>
            <person name="Visser B."/>
            <person name="Pretorius Z.A."/>
            <person name="Steffenson B.J."/>
            <person name="Schwessinger B."/>
            <person name="Dodds P.N."/>
            <person name="Figueroa M."/>
        </authorList>
    </citation>
    <scope>NUCLEOTIDE SEQUENCE [LARGE SCALE GENOMIC DNA]</scope>
    <source>
        <strain evidence="2">21-0</strain>
    </source>
</reference>
<evidence type="ECO:0000313" key="3">
    <source>
        <dbReference type="Proteomes" id="UP000324748"/>
    </source>
</evidence>
<dbReference type="EMBL" id="VSWC01000003">
    <property type="protein sequence ID" value="KAA1116633.1"/>
    <property type="molecule type" value="Genomic_DNA"/>
</dbReference>
<keyword evidence="3" id="KW-1185">Reference proteome</keyword>
<comment type="caution">
    <text evidence="2">The sequence shown here is derived from an EMBL/GenBank/DDBJ whole genome shotgun (WGS) entry which is preliminary data.</text>
</comment>
<feature type="region of interest" description="Disordered" evidence="1">
    <location>
        <begin position="1"/>
        <end position="35"/>
    </location>
</feature>
<sequence>MNSGPTGKLRSAKPVEACGPPTAQRPMTCHSPKSAQVDGQSIRLWRLIRGVAANKWDEITLGLPRACLPPANLSKSLRGGPKVCTGRLVQFVDPPSDD</sequence>
<proteinExistence type="predicted"/>
<evidence type="ECO:0000256" key="1">
    <source>
        <dbReference type="SAM" id="MobiDB-lite"/>
    </source>
</evidence>
<dbReference type="AlphaFoldDB" id="A0A5B0QUN3"/>
<gene>
    <name evidence="2" type="ORF">PGT21_021014</name>
</gene>
<name>A0A5B0QUN3_PUCGR</name>
<protein>
    <submittedName>
        <fullName evidence="2">Uncharacterized protein</fullName>
    </submittedName>
</protein>
<organism evidence="2 3">
    <name type="scientific">Puccinia graminis f. sp. tritici</name>
    <dbReference type="NCBI Taxonomy" id="56615"/>
    <lineage>
        <taxon>Eukaryota</taxon>
        <taxon>Fungi</taxon>
        <taxon>Dikarya</taxon>
        <taxon>Basidiomycota</taxon>
        <taxon>Pucciniomycotina</taxon>
        <taxon>Pucciniomycetes</taxon>
        <taxon>Pucciniales</taxon>
        <taxon>Pucciniaceae</taxon>
        <taxon>Puccinia</taxon>
    </lineage>
</organism>